<reference evidence="2 3" key="1">
    <citation type="submission" date="2018-12" db="EMBL/GenBank/DDBJ databases">
        <title>The whole draft genome of Aquabacterium sp. SJQ9.</title>
        <authorList>
            <person name="Sun L."/>
            <person name="Gao X."/>
            <person name="Chen W."/>
            <person name="Huang K."/>
        </authorList>
    </citation>
    <scope>NUCLEOTIDE SEQUENCE [LARGE SCALE GENOMIC DNA]</scope>
    <source>
        <strain evidence="2 3">SJQ9</strain>
    </source>
</reference>
<comment type="caution">
    <text evidence="2">The sequence shown here is derived from an EMBL/GenBank/DDBJ whole genome shotgun (WGS) entry which is preliminary data.</text>
</comment>
<dbReference type="InterPro" id="IPR014748">
    <property type="entry name" value="Enoyl-CoA_hydra_C"/>
</dbReference>
<dbReference type="SUPFAM" id="SSF52096">
    <property type="entry name" value="ClpP/crotonase"/>
    <property type="match status" value="1"/>
</dbReference>
<dbReference type="PANTHER" id="PTHR42964">
    <property type="entry name" value="ENOYL-COA HYDRATASE"/>
    <property type="match status" value="1"/>
</dbReference>
<protein>
    <submittedName>
        <fullName evidence="2">Enoyl-CoA hydratase/isomerase family protein</fullName>
    </submittedName>
</protein>
<gene>
    <name evidence="2" type="ORF">EIP75_09350</name>
</gene>
<dbReference type="GO" id="GO:0016853">
    <property type="term" value="F:isomerase activity"/>
    <property type="evidence" value="ECO:0007669"/>
    <property type="project" value="UniProtKB-KW"/>
</dbReference>
<dbReference type="Gene3D" id="1.10.12.10">
    <property type="entry name" value="Lyase 2-enoyl-coa Hydratase, Chain A, domain 2"/>
    <property type="match status" value="1"/>
</dbReference>
<organism evidence="2 3">
    <name type="scientific">Aquabacterium soli</name>
    <dbReference type="NCBI Taxonomy" id="2493092"/>
    <lineage>
        <taxon>Bacteria</taxon>
        <taxon>Pseudomonadati</taxon>
        <taxon>Pseudomonadota</taxon>
        <taxon>Betaproteobacteria</taxon>
        <taxon>Burkholderiales</taxon>
        <taxon>Aquabacterium</taxon>
    </lineage>
</organism>
<name>A0A3R8T5K5_9BURK</name>
<dbReference type="InterPro" id="IPR001753">
    <property type="entry name" value="Enoyl-CoA_hydra/iso"/>
</dbReference>
<dbReference type="AlphaFoldDB" id="A0A3R8T5K5"/>
<dbReference type="EMBL" id="RSED01000006">
    <property type="protein sequence ID" value="RRS04619.1"/>
    <property type="molecule type" value="Genomic_DNA"/>
</dbReference>
<evidence type="ECO:0000313" key="2">
    <source>
        <dbReference type="EMBL" id="RRS04619.1"/>
    </source>
</evidence>
<comment type="similarity">
    <text evidence="1">Belongs to the enoyl-CoA hydratase/isomerase family.</text>
</comment>
<sequence>MDASSFKTIQATVDAGVCTLTLNRPEVRNAMSLAMVNELLSALKQAETDTAVRVVVLRGAGGHFCAGGDISDMAQARMKLAQAQADGLLAGDTPDPVAAFNAQFGRLCLAYARSTLPIVTVLEGTVMGGGFGLACVSDVSLAAPSVAFRLPETALGVIPAQIAPFLVERIGYAEARRLAVTGAKVDAAQALTIRLVHEVAPDAAALEDALQRTIASIQACAPGAIATTKGLLARARIEPADTLIDEAAALFSRAVLSDEGQEGTSAFMQKRKPKWVPQAA</sequence>
<dbReference type="OrthoDB" id="9807606at2"/>
<dbReference type="RefSeq" id="WP_125242993.1">
    <property type="nucleotide sequence ID" value="NZ_RSED01000006.1"/>
</dbReference>
<accession>A0A3R8T5K5</accession>
<dbReference type="InterPro" id="IPR029045">
    <property type="entry name" value="ClpP/crotonase-like_dom_sf"/>
</dbReference>
<dbReference type="CDD" id="cd06558">
    <property type="entry name" value="crotonase-like"/>
    <property type="match status" value="1"/>
</dbReference>
<dbReference type="PANTHER" id="PTHR42964:SF1">
    <property type="entry name" value="POLYKETIDE BIOSYNTHESIS ENOYL-COA HYDRATASE PKSH-RELATED"/>
    <property type="match status" value="1"/>
</dbReference>
<dbReference type="GO" id="GO:0008300">
    <property type="term" value="P:isoprenoid catabolic process"/>
    <property type="evidence" value="ECO:0007669"/>
    <property type="project" value="TreeGrafter"/>
</dbReference>
<keyword evidence="3" id="KW-1185">Reference proteome</keyword>
<proteinExistence type="inferred from homology"/>
<dbReference type="InterPro" id="IPR051683">
    <property type="entry name" value="Enoyl-CoA_Hydratase/Isomerase"/>
</dbReference>
<dbReference type="Proteomes" id="UP000269265">
    <property type="component" value="Unassembled WGS sequence"/>
</dbReference>
<dbReference type="Gene3D" id="3.90.226.10">
    <property type="entry name" value="2-enoyl-CoA Hydratase, Chain A, domain 1"/>
    <property type="match status" value="1"/>
</dbReference>
<dbReference type="Pfam" id="PF00378">
    <property type="entry name" value="ECH_1"/>
    <property type="match status" value="1"/>
</dbReference>
<evidence type="ECO:0000313" key="3">
    <source>
        <dbReference type="Proteomes" id="UP000269265"/>
    </source>
</evidence>
<evidence type="ECO:0000256" key="1">
    <source>
        <dbReference type="ARBA" id="ARBA00005254"/>
    </source>
</evidence>
<keyword evidence="2" id="KW-0413">Isomerase</keyword>